<protein>
    <submittedName>
        <fullName evidence="2">Uncharacterized protein</fullName>
    </submittedName>
</protein>
<reference evidence="2 3" key="1">
    <citation type="submission" date="2024-06" db="EMBL/GenBank/DDBJ databases">
        <title>The Natural Products Discovery Center: Release of the First 8490 Sequenced Strains for Exploring Actinobacteria Biosynthetic Diversity.</title>
        <authorList>
            <person name="Kalkreuter E."/>
            <person name="Kautsar S.A."/>
            <person name="Yang D."/>
            <person name="Bader C.D."/>
            <person name="Teijaro C.N."/>
            <person name="Fluegel L."/>
            <person name="Davis C.M."/>
            <person name="Simpson J.R."/>
            <person name="Lauterbach L."/>
            <person name="Steele A.D."/>
            <person name="Gui C."/>
            <person name="Meng S."/>
            <person name="Li G."/>
            <person name="Viehrig K."/>
            <person name="Ye F."/>
            <person name="Su P."/>
            <person name="Kiefer A.F."/>
            <person name="Nichols A."/>
            <person name="Cepeda A.J."/>
            <person name="Yan W."/>
            <person name="Fan B."/>
            <person name="Jiang Y."/>
            <person name="Adhikari A."/>
            <person name="Zheng C.-J."/>
            <person name="Schuster L."/>
            <person name="Cowan T.M."/>
            <person name="Smanski M.J."/>
            <person name="Chevrette M.G."/>
            <person name="De Carvalho L.P.S."/>
            <person name="Shen B."/>
        </authorList>
    </citation>
    <scope>NUCLEOTIDE SEQUENCE [LARGE SCALE GENOMIC DNA]</scope>
    <source>
        <strain evidence="2 3">NPDC049574</strain>
    </source>
</reference>
<name>A0ABV3HDC7_9ACTN</name>
<keyword evidence="1" id="KW-1133">Transmembrane helix</keyword>
<evidence type="ECO:0000313" key="3">
    <source>
        <dbReference type="Proteomes" id="UP001552427"/>
    </source>
</evidence>
<evidence type="ECO:0000313" key="2">
    <source>
        <dbReference type="EMBL" id="MEV4290508.1"/>
    </source>
</evidence>
<keyword evidence="1" id="KW-0812">Transmembrane</keyword>
<sequence>MNGSFAVYGLLVVAGAVLTRRAWPATRPATAGLSLLALAGWRRRSCCRPASISGSAPGGMERVAANPLTLWLLVAGLWLLRRRYAAGKPTALAASASK</sequence>
<dbReference type="Proteomes" id="UP001552427">
    <property type="component" value="Unassembled WGS sequence"/>
</dbReference>
<evidence type="ECO:0000256" key="1">
    <source>
        <dbReference type="SAM" id="Phobius"/>
    </source>
</evidence>
<keyword evidence="1" id="KW-0472">Membrane</keyword>
<comment type="caution">
    <text evidence="2">The sequence shown here is derived from an EMBL/GenBank/DDBJ whole genome shotgun (WGS) entry which is preliminary data.</text>
</comment>
<organism evidence="2 3">
    <name type="scientific">Nonomuraea bangladeshensis</name>
    <dbReference type="NCBI Taxonomy" id="404385"/>
    <lineage>
        <taxon>Bacteria</taxon>
        <taxon>Bacillati</taxon>
        <taxon>Actinomycetota</taxon>
        <taxon>Actinomycetes</taxon>
        <taxon>Streptosporangiales</taxon>
        <taxon>Streptosporangiaceae</taxon>
        <taxon>Nonomuraea</taxon>
    </lineage>
</organism>
<keyword evidence="3" id="KW-1185">Reference proteome</keyword>
<dbReference type="EMBL" id="JBFARM010000011">
    <property type="protein sequence ID" value="MEV4290508.1"/>
    <property type="molecule type" value="Genomic_DNA"/>
</dbReference>
<proteinExistence type="predicted"/>
<gene>
    <name evidence="2" type="ORF">AB0K40_33800</name>
</gene>
<feature type="transmembrane region" description="Helical" evidence="1">
    <location>
        <begin position="63"/>
        <end position="80"/>
    </location>
</feature>
<accession>A0ABV3HDC7</accession>
<dbReference type="RefSeq" id="WP_364457521.1">
    <property type="nucleotide sequence ID" value="NZ_JBFARM010000011.1"/>
</dbReference>